<evidence type="ECO:0000256" key="9">
    <source>
        <dbReference type="ARBA" id="ARBA00022490"/>
    </source>
</evidence>
<comment type="subcellular location">
    <subcellularLocation>
        <location evidence="4">Cell membrane</location>
    </subcellularLocation>
    <subcellularLocation>
        <location evidence="2">Cytoplasm</location>
        <location evidence="2">Cytoskeleton</location>
        <location evidence="2">Microtubule organizing center</location>
        <location evidence="2">Centrosome</location>
        <location evidence="2">Centriole</location>
    </subcellularLocation>
    <subcellularLocation>
        <location evidence="3">Recycling endosome</location>
    </subcellularLocation>
    <subcellularLocation>
        <location evidence="5">Secreted</location>
    </subcellularLocation>
</comment>
<dbReference type="GO" id="GO:0046470">
    <property type="term" value="P:phosphatidylcholine metabolic process"/>
    <property type="evidence" value="ECO:0007669"/>
    <property type="project" value="UniProtKB-ARBA"/>
</dbReference>
<dbReference type="GO" id="GO:0005814">
    <property type="term" value="C:centriole"/>
    <property type="evidence" value="ECO:0007669"/>
    <property type="project" value="UniProtKB-SubCell"/>
</dbReference>
<feature type="region of interest" description="Disordered" evidence="32">
    <location>
        <begin position="297"/>
        <end position="332"/>
    </location>
</feature>
<evidence type="ECO:0000256" key="19">
    <source>
        <dbReference type="ARBA" id="ARBA00023136"/>
    </source>
</evidence>
<dbReference type="InterPro" id="IPR033113">
    <property type="entry name" value="PLA2_histidine"/>
</dbReference>
<keyword evidence="21" id="KW-0325">Glycoprotein</keyword>
<evidence type="ECO:0000256" key="28">
    <source>
        <dbReference type="ARBA" id="ARBA00049039"/>
    </source>
</evidence>
<dbReference type="GO" id="GO:0005576">
    <property type="term" value="C:extracellular region"/>
    <property type="evidence" value="ECO:0007669"/>
    <property type="project" value="UniProtKB-SubCell"/>
</dbReference>
<evidence type="ECO:0000256" key="31">
    <source>
        <dbReference type="ARBA" id="ARBA00079918"/>
    </source>
</evidence>
<dbReference type="GO" id="GO:0050482">
    <property type="term" value="P:arachidonate secretion"/>
    <property type="evidence" value="ECO:0007669"/>
    <property type="project" value="InterPro"/>
</dbReference>
<comment type="similarity">
    <text evidence="6">Belongs to the phospholipase A2 family.</text>
</comment>
<keyword evidence="19" id="KW-0472">Membrane</keyword>
<dbReference type="CDD" id="cd04704">
    <property type="entry name" value="PLA2_bee_venom_like"/>
    <property type="match status" value="1"/>
</dbReference>
<comment type="catalytic activity">
    <reaction evidence="27">
        <text>1-hexadecanoyl-2-(5Z,8Z,11Z,14Z-eicosatetraenoyl)-sn-glycero-3-phosphoethanolamine + H2O = 1-hexadecanoyl-sn-glycero-3-phosphoethanolamine + (5Z,8Z,11Z,14Z)-eicosatetraenoate + H(+)</text>
        <dbReference type="Rhea" id="RHEA:40431"/>
        <dbReference type="ChEBI" id="CHEBI:15377"/>
        <dbReference type="ChEBI" id="CHEBI:15378"/>
        <dbReference type="ChEBI" id="CHEBI:32395"/>
        <dbReference type="ChEBI" id="CHEBI:73004"/>
        <dbReference type="ChEBI" id="CHEBI:73009"/>
    </reaction>
    <physiologicalReaction direction="left-to-right" evidence="27">
        <dbReference type="Rhea" id="RHEA:40432"/>
    </physiologicalReaction>
</comment>
<keyword evidence="13" id="KW-0732">Signal</keyword>
<dbReference type="GO" id="GO:1903595">
    <property type="term" value="P:positive regulation of histamine secretion by mast cell"/>
    <property type="evidence" value="ECO:0007669"/>
    <property type="project" value="UniProtKB-ARBA"/>
</dbReference>
<keyword evidence="10" id="KW-0964">Secreted</keyword>
<evidence type="ECO:0000256" key="23">
    <source>
        <dbReference type="ARBA" id="ARBA00023264"/>
    </source>
</evidence>
<evidence type="ECO:0000256" key="29">
    <source>
        <dbReference type="ARBA" id="ARBA00067709"/>
    </source>
</evidence>
<evidence type="ECO:0000259" key="33">
    <source>
        <dbReference type="Pfam" id="PF05826"/>
    </source>
</evidence>
<accession>A0AAW0K516</accession>
<evidence type="ECO:0000256" key="17">
    <source>
        <dbReference type="ARBA" id="ARBA00022837"/>
    </source>
</evidence>
<evidence type="ECO:0000256" key="30">
    <source>
        <dbReference type="ARBA" id="ARBA00077325"/>
    </source>
</evidence>
<evidence type="ECO:0000313" key="35">
    <source>
        <dbReference type="Proteomes" id="UP001488838"/>
    </source>
</evidence>
<dbReference type="EC" id="3.1.1.4" evidence="7"/>
<keyword evidence="16" id="KW-0378">Hydrolase</keyword>
<evidence type="ECO:0000256" key="3">
    <source>
        <dbReference type="ARBA" id="ARBA00004172"/>
    </source>
</evidence>
<comment type="caution">
    <text evidence="34">The sequence shown here is derived from an EMBL/GenBank/DDBJ whole genome shotgun (WGS) entry which is preliminary data.</text>
</comment>
<evidence type="ECO:0000256" key="16">
    <source>
        <dbReference type="ARBA" id="ARBA00022801"/>
    </source>
</evidence>
<dbReference type="FunFam" id="1.20.90.10:FF:000002">
    <property type="entry name" value="Phospholipase A2 group III"/>
    <property type="match status" value="1"/>
</dbReference>
<dbReference type="GO" id="GO:0010976">
    <property type="term" value="P:positive regulation of neuron projection development"/>
    <property type="evidence" value="ECO:0007669"/>
    <property type="project" value="UniProtKB-ARBA"/>
</dbReference>
<keyword evidence="8" id="KW-1003">Cell membrane</keyword>
<keyword evidence="23" id="KW-1208">Phospholipid metabolism</keyword>
<dbReference type="InterPro" id="IPR016090">
    <property type="entry name" value="PLA2-like_dom"/>
</dbReference>
<dbReference type="GO" id="GO:0005886">
    <property type="term" value="C:plasma membrane"/>
    <property type="evidence" value="ECO:0007669"/>
    <property type="project" value="UniProtKB-SubCell"/>
</dbReference>
<keyword evidence="15" id="KW-0970">Cilium biogenesis/degradation</keyword>
<comment type="catalytic activity">
    <reaction evidence="26">
        <text>1-hexadecanoyl-2-(5Z,8Z,11Z,14Z-eicosatetraenoyl)-sn-glycero-3-phosphocholine + H2O = 1-hexadecanoyl-sn-glycero-3-phosphocholine + (5Z,8Z,11Z,14Z)-eicosatetraenoate + H(+)</text>
        <dbReference type="Rhea" id="RHEA:40427"/>
        <dbReference type="ChEBI" id="CHEBI:15377"/>
        <dbReference type="ChEBI" id="CHEBI:15378"/>
        <dbReference type="ChEBI" id="CHEBI:32395"/>
        <dbReference type="ChEBI" id="CHEBI:72998"/>
        <dbReference type="ChEBI" id="CHEBI:73003"/>
    </reaction>
    <physiologicalReaction direction="left-to-right" evidence="26">
        <dbReference type="Rhea" id="RHEA:40428"/>
    </physiologicalReaction>
</comment>
<keyword evidence="18" id="KW-0443">Lipid metabolism</keyword>
<keyword evidence="14" id="KW-0967">Endosome</keyword>
<gene>
    <name evidence="34" type="ORF">U0070_017581</name>
</gene>
<evidence type="ECO:0000256" key="18">
    <source>
        <dbReference type="ARBA" id="ARBA00023098"/>
    </source>
</evidence>
<dbReference type="GO" id="GO:0046872">
    <property type="term" value="F:metal ion binding"/>
    <property type="evidence" value="ECO:0007669"/>
    <property type="project" value="UniProtKB-KW"/>
</dbReference>
<evidence type="ECO:0000256" key="12">
    <source>
        <dbReference type="ARBA" id="ARBA00022723"/>
    </source>
</evidence>
<sequence length="517" mass="57611">PFIGPTDTQGLLASLLIQTQQLPRVASGGSLTLHWGSTSCYLVKPIPGNPLGSLSFLGKDAQGLALFQALWDAHYRLKVCIRQDDSELIRAFGVLCTREPSRHSFTHTPGPELQRALATLQSQWEACQGSEDSPTGAREKRASGQSGAPDRGHVRRRRGWTIPGTLWCGVGNSAENSSELGMFHGPDLCCREHDQCPQTISPLQFNYGIRNFRFHTISHCDCDARFHQCLRNQSDSISDIMGVAFFNVLEIPCFVLKEQEACVEWHWWGGCKAYGSVPLAHLQPRTYYNASWQAVATSPTPSPQSPAPSTLPQKRRLQQTQVEHQSTTTTTTLQTPAVAFRPGMVPRAQSGVPHPGYYNGQKLQGAHRVCRRLQHLDQCEHQIKPQETKFHLLNSAQMPLFHCNCTRRLAHALRLHSPPAGTSKVWELLGTTCFKLAPQLDCAESKGCSRDHRAIKVSAQHLQRLQRKRLHFWDKGADGSMAQPLEPSGTSWSFYSQCLQLTRAIWRAGGPKTFRSS</sequence>
<dbReference type="AlphaFoldDB" id="A0AAW0K516"/>
<keyword evidence="22" id="KW-0206">Cytoskeleton</keyword>
<evidence type="ECO:0000256" key="24">
    <source>
        <dbReference type="ARBA" id="ARBA00023408"/>
    </source>
</evidence>
<dbReference type="GO" id="GO:0060271">
    <property type="term" value="P:cilium assembly"/>
    <property type="evidence" value="ECO:0007669"/>
    <property type="project" value="UniProtKB-ARBA"/>
</dbReference>
<name>A0AAW0K516_MYOGA</name>
<proteinExistence type="inferred from homology"/>
<evidence type="ECO:0000256" key="15">
    <source>
        <dbReference type="ARBA" id="ARBA00022794"/>
    </source>
</evidence>
<keyword evidence="11" id="KW-0467">Mast cell degranulation</keyword>
<dbReference type="GO" id="GO:0045597">
    <property type="term" value="P:positive regulation of cell differentiation"/>
    <property type="evidence" value="ECO:0007669"/>
    <property type="project" value="UniProtKB-ARBA"/>
</dbReference>
<comment type="catalytic activity">
    <reaction evidence="28">
        <text>1-hexadecanoyl-2-(9Z,12Z-octadecadienoyl)-sn-glycero-3-phosphoethanolamine + H2O = 1-hexadecanoyl-sn-glycero-3-phosphoethanolamine + (9Z,12Z)-octadecadienoate + H(+)</text>
        <dbReference type="Rhea" id="RHEA:40815"/>
        <dbReference type="ChEBI" id="CHEBI:15377"/>
        <dbReference type="ChEBI" id="CHEBI:15378"/>
        <dbReference type="ChEBI" id="CHEBI:30245"/>
        <dbReference type="ChEBI" id="CHEBI:73004"/>
        <dbReference type="ChEBI" id="CHEBI:73008"/>
    </reaction>
    <physiologicalReaction direction="left-to-right" evidence="28">
        <dbReference type="Rhea" id="RHEA:40816"/>
    </physiologicalReaction>
</comment>
<evidence type="ECO:0000256" key="32">
    <source>
        <dbReference type="SAM" id="MobiDB-lite"/>
    </source>
</evidence>
<dbReference type="FunFam" id="1.20.90.10:FF:000012">
    <property type="entry name" value="Phospholipase A2 group III"/>
    <property type="match status" value="1"/>
</dbReference>
<evidence type="ECO:0000256" key="2">
    <source>
        <dbReference type="ARBA" id="ARBA00004114"/>
    </source>
</evidence>
<feature type="non-terminal residue" evidence="34">
    <location>
        <position position="1"/>
    </location>
</feature>
<feature type="region of interest" description="Disordered" evidence="32">
    <location>
        <begin position="128"/>
        <end position="155"/>
    </location>
</feature>
<keyword evidence="12" id="KW-0479">Metal-binding</keyword>
<dbReference type="PANTHER" id="PTHR12253">
    <property type="entry name" value="RH14732P"/>
    <property type="match status" value="1"/>
</dbReference>
<keyword evidence="20" id="KW-1015">Disulfide bond</keyword>
<dbReference type="PROSITE" id="PS00118">
    <property type="entry name" value="PA2_HIS"/>
    <property type="match status" value="1"/>
</dbReference>
<dbReference type="GO" id="GO:0047498">
    <property type="term" value="F:calcium-dependent phospholipase A2 activity"/>
    <property type="evidence" value="ECO:0007669"/>
    <property type="project" value="UniProtKB-ARBA"/>
</dbReference>
<dbReference type="Gene3D" id="1.20.90.10">
    <property type="entry name" value="Phospholipase A2 domain"/>
    <property type="match status" value="2"/>
</dbReference>
<keyword evidence="17" id="KW-0106">Calcium</keyword>
<protein>
    <recommendedName>
        <fullName evidence="29">Group 3 secretory phospholipase A2</fullName>
        <ecNumber evidence="7">3.1.1.4</ecNumber>
    </recommendedName>
    <alternativeName>
        <fullName evidence="30">Group III secretory phospholipase A2</fullName>
    </alternativeName>
    <alternativeName>
        <fullName evidence="31">Phosphatidylcholine 2-acylhydrolase 3</fullName>
    </alternativeName>
</protein>
<evidence type="ECO:0000313" key="34">
    <source>
        <dbReference type="EMBL" id="KAK7834395.1"/>
    </source>
</evidence>
<evidence type="ECO:0000256" key="14">
    <source>
        <dbReference type="ARBA" id="ARBA00022753"/>
    </source>
</evidence>
<dbReference type="GO" id="GO:0055037">
    <property type="term" value="C:recycling endosome"/>
    <property type="evidence" value="ECO:0007669"/>
    <property type="project" value="UniProtKB-SubCell"/>
</dbReference>
<evidence type="ECO:0000256" key="11">
    <source>
        <dbReference type="ARBA" id="ARBA00022675"/>
    </source>
</evidence>
<comment type="catalytic activity">
    <reaction evidence="25">
        <text>a 1,2-diacyl-sn-glycero-3-phosphocholine + H2O = a 1-acyl-sn-glycero-3-phosphocholine + a fatty acid + H(+)</text>
        <dbReference type="Rhea" id="RHEA:15801"/>
        <dbReference type="ChEBI" id="CHEBI:15377"/>
        <dbReference type="ChEBI" id="CHEBI:15378"/>
        <dbReference type="ChEBI" id="CHEBI:28868"/>
        <dbReference type="ChEBI" id="CHEBI:57643"/>
        <dbReference type="ChEBI" id="CHEBI:58168"/>
        <dbReference type="EC" id="3.1.1.4"/>
    </reaction>
    <physiologicalReaction direction="left-to-right" evidence="25">
        <dbReference type="Rhea" id="RHEA:15802"/>
    </physiologicalReaction>
</comment>
<evidence type="ECO:0000256" key="7">
    <source>
        <dbReference type="ARBA" id="ARBA00013278"/>
    </source>
</evidence>
<dbReference type="Pfam" id="PF05826">
    <property type="entry name" value="Phospholip_A2_2"/>
    <property type="match status" value="2"/>
</dbReference>
<feature type="compositionally biased region" description="Low complexity" evidence="32">
    <location>
        <begin position="307"/>
        <end position="332"/>
    </location>
</feature>
<reference evidence="34 35" key="1">
    <citation type="journal article" date="2023" name="bioRxiv">
        <title>Conserved and derived expression patterns and positive selection on dental genes reveal complex evolutionary context of ever-growing rodent molars.</title>
        <authorList>
            <person name="Calamari Z.T."/>
            <person name="Song A."/>
            <person name="Cohen E."/>
            <person name="Akter M."/>
            <person name="Roy R.D."/>
            <person name="Hallikas O."/>
            <person name="Christensen M.M."/>
            <person name="Li P."/>
            <person name="Marangoni P."/>
            <person name="Jernvall J."/>
            <person name="Klein O.D."/>
        </authorList>
    </citation>
    <scope>NUCLEOTIDE SEQUENCE [LARGE SCALE GENOMIC DNA]</scope>
    <source>
        <strain evidence="34">V071</strain>
    </source>
</reference>
<dbReference type="SUPFAM" id="SSF48619">
    <property type="entry name" value="Phospholipase A2, PLA2"/>
    <property type="match status" value="2"/>
</dbReference>
<feature type="domain" description="Phospholipase A2-like central" evidence="33">
    <location>
        <begin position="367"/>
        <end position="418"/>
    </location>
</feature>
<dbReference type="GO" id="GO:0010629">
    <property type="term" value="P:negative regulation of gene expression"/>
    <property type="evidence" value="ECO:0007669"/>
    <property type="project" value="UniProtKB-ARBA"/>
</dbReference>
<comment type="cofactor">
    <cofactor evidence="1">
        <name>Ca(2+)</name>
        <dbReference type="ChEBI" id="CHEBI:29108"/>
    </cofactor>
</comment>
<dbReference type="GO" id="GO:0043303">
    <property type="term" value="P:mast cell degranulation"/>
    <property type="evidence" value="ECO:0007669"/>
    <property type="project" value="UniProtKB-KW"/>
</dbReference>
<evidence type="ECO:0000256" key="4">
    <source>
        <dbReference type="ARBA" id="ARBA00004236"/>
    </source>
</evidence>
<organism evidence="34 35">
    <name type="scientific">Myodes glareolus</name>
    <name type="common">Bank vole</name>
    <name type="synonym">Clethrionomys glareolus</name>
    <dbReference type="NCBI Taxonomy" id="447135"/>
    <lineage>
        <taxon>Eukaryota</taxon>
        <taxon>Metazoa</taxon>
        <taxon>Chordata</taxon>
        <taxon>Craniata</taxon>
        <taxon>Vertebrata</taxon>
        <taxon>Euteleostomi</taxon>
        <taxon>Mammalia</taxon>
        <taxon>Eutheria</taxon>
        <taxon>Euarchontoglires</taxon>
        <taxon>Glires</taxon>
        <taxon>Rodentia</taxon>
        <taxon>Myomorpha</taxon>
        <taxon>Muroidea</taxon>
        <taxon>Cricetidae</taxon>
        <taxon>Arvicolinae</taxon>
        <taxon>Myodes</taxon>
    </lineage>
</organism>
<evidence type="ECO:0000256" key="27">
    <source>
        <dbReference type="ARBA" id="ARBA00048541"/>
    </source>
</evidence>
<dbReference type="EMBL" id="JBBHLL010000004">
    <property type="protein sequence ID" value="KAK7834395.1"/>
    <property type="molecule type" value="Genomic_DNA"/>
</dbReference>
<comment type="catalytic activity">
    <reaction evidence="24">
        <text>1-hexadecanoyl-2-(9Z,12Z-octadecadienoyl)-sn-glycero-3-phosphocholine + H2O = (9Z,12Z)-octadecadienoate + 1-hexadecanoyl-sn-glycero-3-phosphocholine + H(+)</text>
        <dbReference type="Rhea" id="RHEA:40811"/>
        <dbReference type="ChEBI" id="CHEBI:15377"/>
        <dbReference type="ChEBI" id="CHEBI:15378"/>
        <dbReference type="ChEBI" id="CHEBI:30245"/>
        <dbReference type="ChEBI" id="CHEBI:72998"/>
        <dbReference type="ChEBI" id="CHEBI:73002"/>
    </reaction>
    <physiologicalReaction direction="left-to-right" evidence="24">
        <dbReference type="Rhea" id="RHEA:40812"/>
    </physiologicalReaction>
</comment>
<feature type="domain" description="Phospholipase A2-like central" evidence="33">
    <location>
        <begin position="162"/>
        <end position="256"/>
    </location>
</feature>
<evidence type="ECO:0000256" key="6">
    <source>
        <dbReference type="ARBA" id="ARBA00007056"/>
    </source>
</evidence>
<dbReference type="InterPro" id="IPR036444">
    <property type="entry name" value="PLipase_A2_dom_sf"/>
</dbReference>
<evidence type="ECO:0000256" key="1">
    <source>
        <dbReference type="ARBA" id="ARBA00001913"/>
    </source>
</evidence>
<dbReference type="Proteomes" id="UP001488838">
    <property type="component" value="Unassembled WGS sequence"/>
</dbReference>
<keyword evidence="9" id="KW-0963">Cytoplasm</keyword>
<evidence type="ECO:0000256" key="8">
    <source>
        <dbReference type="ARBA" id="ARBA00022475"/>
    </source>
</evidence>
<evidence type="ECO:0000256" key="13">
    <source>
        <dbReference type="ARBA" id="ARBA00022729"/>
    </source>
</evidence>
<evidence type="ECO:0000256" key="21">
    <source>
        <dbReference type="ARBA" id="ARBA00023180"/>
    </source>
</evidence>
<evidence type="ECO:0000256" key="22">
    <source>
        <dbReference type="ARBA" id="ARBA00023212"/>
    </source>
</evidence>
<evidence type="ECO:0000256" key="20">
    <source>
        <dbReference type="ARBA" id="ARBA00023157"/>
    </source>
</evidence>
<evidence type="ECO:0000256" key="25">
    <source>
        <dbReference type="ARBA" id="ARBA00023422"/>
    </source>
</evidence>
<evidence type="ECO:0000256" key="10">
    <source>
        <dbReference type="ARBA" id="ARBA00022525"/>
    </source>
</evidence>
<evidence type="ECO:0000256" key="26">
    <source>
        <dbReference type="ARBA" id="ARBA00048373"/>
    </source>
</evidence>
<keyword evidence="35" id="KW-1185">Reference proteome</keyword>
<dbReference type="GO" id="GO:0031394">
    <property type="term" value="P:positive regulation of prostaglandin biosynthetic process"/>
    <property type="evidence" value="ECO:0007669"/>
    <property type="project" value="UniProtKB-ARBA"/>
</dbReference>
<evidence type="ECO:0000256" key="5">
    <source>
        <dbReference type="ARBA" id="ARBA00004613"/>
    </source>
</evidence>